<dbReference type="PANTHER" id="PTHR34139:SF1">
    <property type="entry name" value="RNASE MJ1380-RELATED"/>
    <property type="match status" value="1"/>
</dbReference>
<dbReference type="InterPro" id="IPR051813">
    <property type="entry name" value="HepT_RNase_toxin"/>
</dbReference>
<evidence type="ECO:0000256" key="2">
    <source>
        <dbReference type="ARBA" id="ARBA00022649"/>
    </source>
</evidence>
<keyword evidence="1" id="KW-0597">Phosphoprotein</keyword>
<keyword evidence="5" id="KW-0378">Hydrolase</keyword>
<protein>
    <recommendedName>
        <fullName evidence="8">DUF86 domain-containing protein</fullName>
    </recommendedName>
</protein>
<keyword evidence="2" id="KW-1277">Toxin-antitoxin system</keyword>
<comment type="caution">
    <text evidence="6">The sequence shown here is derived from an EMBL/GenBank/DDBJ whole genome shotgun (WGS) entry which is preliminary data.</text>
</comment>
<keyword evidence="4" id="KW-0547">Nucleotide-binding</keyword>
<sequence>MRVDRSPRIWLLDIRGEIAGIRDLTKDVAFETFAGSWAMTRAVQHALLIIAEAAKHVPPDLKALEPSVPWRQIYGLGNMLRHEYRRIDPVVVWSVVTDHLASLDAAAAAIHDRVPDE</sequence>
<gene>
    <name evidence="6" type="ORF">SQ03_23195</name>
</gene>
<dbReference type="EMBL" id="JXOD01000236">
    <property type="protein sequence ID" value="KMO12898.1"/>
    <property type="molecule type" value="Genomic_DNA"/>
</dbReference>
<evidence type="ECO:0000313" key="6">
    <source>
        <dbReference type="EMBL" id="KMO12898.1"/>
    </source>
</evidence>
<keyword evidence="3" id="KW-0540">Nuclease</keyword>
<proteinExistence type="predicted"/>
<evidence type="ECO:0000256" key="5">
    <source>
        <dbReference type="ARBA" id="ARBA00022801"/>
    </source>
</evidence>
<evidence type="ECO:0000256" key="4">
    <source>
        <dbReference type="ARBA" id="ARBA00022741"/>
    </source>
</evidence>
<dbReference type="Proteomes" id="UP000035947">
    <property type="component" value="Unassembled WGS sequence"/>
</dbReference>
<name>A0ABR5GUX7_9HYPH</name>
<reference evidence="6 7" key="1">
    <citation type="submission" date="2015-01" db="EMBL/GenBank/DDBJ databases">
        <title>Genome sequencing of Methylobacterium platani JCM14648 type strain.</title>
        <authorList>
            <person name="Chaudhry V."/>
            <person name="Patil P.B."/>
        </authorList>
    </citation>
    <scope>NUCLEOTIDE SEQUENCE [LARGE SCALE GENOMIC DNA]</scope>
    <source>
        <strain evidence="6 7">JCM 14648</strain>
    </source>
</reference>
<dbReference type="InterPro" id="IPR008201">
    <property type="entry name" value="HepT-like"/>
</dbReference>
<evidence type="ECO:0000256" key="3">
    <source>
        <dbReference type="ARBA" id="ARBA00022722"/>
    </source>
</evidence>
<dbReference type="Pfam" id="PF01934">
    <property type="entry name" value="HepT-like"/>
    <property type="match status" value="1"/>
</dbReference>
<dbReference type="PANTHER" id="PTHR34139">
    <property type="entry name" value="UPF0331 PROTEIN MJ0127"/>
    <property type="match status" value="1"/>
</dbReference>
<evidence type="ECO:0008006" key="8">
    <source>
        <dbReference type="Google" id="ProtNLM"/>
    </source>
</evidence>
<evidence type="ECO:0000256" key="1">
    <source>
        <dbReference type="ARBA" id="ARBA00022553"/>
    </source>
</evidence>
<evidence type="ECO:0000313" key="7">
    <source>
        <dbReference type="Proteomes" id="UP000035947"/>
    </source>
</evidence>
<organism evidence="6 7">
    <name type="scientific">Methylobacterium platani JCM 14648</name>
    <dbReference type="NCBI Taxonomy" id="1295136"/>
    <lineage>
        <taxon>Bacteria</taxon>
        <taxon>Pseudomonadati</taxon>
        <taxon>Pseudomonadota</taxon>
        <taxon>Alphaproteobacteria</taxon>
        <taxon>Hyphomicrobiales</taxon>
        <taxon>Methylobacteriaceae</taxon>
        <taxon>Methylobacterium</taxon>
    </lineage>
</organism>
<accession>A0ABR5GUX7</accession>
<keyword evidence="7" id="KW-1185">Reference proteome</keyword>